<dbReference type="InterPro" id="IPR045851">
    <property type="entry name" value="AMP-bd_C_sf"/>
</dbReference>
<dbReference type="InterPro" id="IPR050237">
    <property type="entry name" value="ATP-dep_AMP-bd_enzyme"/>
</dbReference>
<dbReference type="AlphaFoldDB" id="A0A2T5IZP1"/>
<comment type="caution">
    <text evidence="3">The sequence shown here is derived from an EMBL/GenBank/DDBJ whole genome shotgun (WGS) entry which is preliminary data.</text>
</comment>
<evidence type="ECO:0000259" key="1">
    <source>
        <dbReference type="Pfam" id="PF00501"/>
    </source>
</evidence>
<dbReference type="InterPro" id="IPR020845">
    <property type="entry name" value="AMP-binding_CS"/>
</dbReference>
<accession>A0A2T5IZP1</accession>
<name>A0A2T5IZP1_9GAMM</name>
<evidence type="ECO:0000259" key="2">
    <source>
        <dbReference type="Pfam" id="PF13193"/>
    </source>
</evidence>
<dbReference type="Pfam" id="PF00501">
    <property type="entry name" value="AMP-binding"/>
    <property type="match status" value="1"/>
</dbReference>
<evidence type="ECO:0000313" key="4">
    <source>
        <dbReference type="Proteomes" id="UP000244223"/>
    </source>
</evidence>
<reference evidence="3 4" key="1">
    <citation type="submission" date="2018-04" db="EMBL/GenBank/DDBJ databases">
        <title>Genomic Encyclopedia of Archaeal and Bacterial Type Strains, Phase II (KMG-II): from individual species to whole genera.</title>
        <authorList>
            <person name="Goeker M."/>
        </authorList>
    </citation>
    <scope>NUCLEOTIDE SEQUENCE [LARGE SCALE GENOMIC DNA]</scope>
    <source>
        <strain evidence="3 4">DSM 5822</strain>
    </source>
</reference>
<evidence type="ECO:0000313" key="3">
    <source>
        <dbReference type="EMBL" id="PTQ89502.1"/>
    </source>
</evidence>
<feature type="domain" description="AMP-binding enzyme C-terminal" evidence="2">
    <location>
        <begin position="492"/>
        <end position="567"/>
    </location>
</feature>
<dbReference type="Proteomes" id="UP000244223">
    <property type="component" value="Unassembled WGS sequence"/>
</dbReference>
<dbReference type="PROSITE" id="PS00455">
    <property type="entry name" value="AMP_BINDING"/>
    <property type="match status" value="1"/>
</dbReference>
<dbReference type="SUPFAM" id="SSF56801">
    <property type="entry name" value="Acetyl-CoA synthetase-like"/>
    <property type="match status" value="1"/>
</dbReference>
<dbReference type="Gene3D" id="3.40.50.12780">
    <property type="entry name" value="N-terminal domain of ligase-like"/>
    <property type="match status" value="1"/>
</dbReference>
<dbReference type="RefSeq" id="WP_107865468.1">
    <property type="nucleotide sequence ID" value="NZ_QAON01000006.1"/>
</dbReference>
<gene>
    <name evidence="3" type="ORF">C8N29_10633</name>
</gene>
<dbReference type="PANTHER" id="PTHR43767:SF1">
    <property type="entry name" value="NONRIBOSOMAL PEPTIDE SYNTHASE PES1 (EUROFUNG)-RELATED"/>
    <property type="match status" value="1"/>
</dbReference>
<dbReference type="InterPro" id="IPR042099">
    <property type="entry name" value="ANL_N_sf"/>
</dbReference>
<protein>
    <submittedName>
        <fullName evidence="3">Fatty-acyl-CoA synthase</fullName>
    </submittedName>
</protein>
<sequence>MSVRQLADIKALESVPLANHNLPTNTYVALEKSAKQWPDAPALTFFLDANKFQKKQTWTYSQLFADITRAANAFYQLGVSKDDVIAFVLPNLPETHFTIWGGEATGIVMAINPLLEGGQIAELIRSARATVLVTLAPTPNVDLWPKLRAHLQDMPDIRTVVWVNMAPYVGIKAPILHYLAMHEQHSIRNLQIVNLRSLMKKQPATHLLSGRVIQSQEPSSYFCTGGTTGLPKIAVRNHGNEVFDAWAITHLMNKPEQQQAKNVFCGLPLFHVNGQLVTGLMTWLRGDHVILGTPQGYRGVNVVKHFWQIVEHYQINLFSGVPTLYAGLMQQDANPYNISSLEYAICGAAPMPVELFRNFEQKTGVRILEGYGLTEGTCVSSINPPDGESRIGSIGLRLPWQAMKAIILDEQGQYQRDAQIDEVGVIVISGPNVFSGYLNPIHNKGLWIAIDGQQWLNTGDLGRQDKDGYFWLTGRKKELIIRGGHNIDPKSIEEPLHQHPAVAMAAAVGMPDAYAGELPVAYVELKPNSQSSEKELLAFLAEHIQERAAQPKYIRLIDKMPVTAVGKIFKPSLQMLEIERVILQECESLNIQLESLAVVQDNKRGLVAKLSYQGNTDILKAKLAQYTFTVEWL</sequence>
<keyword evidence="4" id="KW-1185">Reference proteome</keyword>
<dbReference type="InterPro" id="IPR025110">
    <property type="entry name" value="AMP-bd_C"/>
</dbReference>
<dbReference type="NCBIfam" id="NF005714">
    <property type="entry name" value="PRK07529.1"/>
    <property type="match status" value="1"/>
</dbReference>
<dbReference type="OrthoDB" id="9765680at2"/>
<dbReference type="PANTHER" id="PTHR43767">
    <property type="entry name" value="LONG-CHAIN-FATTY-ACID--COA LIGASE"/>
    <property type="match status" value="1"/>
</dbReference>
<dbReference type="Gene3D" id="3.30.300.30">
    <property type="match status" value="1"/>
</dbReference>
<proteinExistence type="predicted"/>
<dbReference type="Pfam" id="PF13193">
    <property type="entry name" value="AMP-binding_C"/>
    <property type="match status" value="1"/>
</dbReference>
<organism evidence="3 4">
    <name type="scientific">Agitococcus lubricus</name>
    <dbReference type="NCBI Taxonomy" id="1077255"/>
    <lineage>
        <taxon>Bacteria</taxon>
        <taxon>Pseudomonadati</taxon>
        <taxon>Pseudomonadota</taxon>
        <taxon>Gammaproteobacteria</taxon>
        <taxon>Moraxellales</taxon>
        <taxon>Moraxellaceae</taxon>
        <taxon>Agitococcus</taxon>
    </lineage>
</organism>
<dbReference type="GO" id="GO:0016878">
    <property type="term" value="F:acid-thiol ligase activity"/>
    <property type="evidence" value="ECO:0007669"/>
    <property type="project" value="UniProtKB-ARBA"/>
</dbReference>
<dbReference type="EMBL" id="QAON01000006">
    <property type="protein sequence ID" value="PTQ89502.1"/>
    <property type="molecule type" value="Genomic_DNA"/>
</dbReference>
<feature type="domain" description="AMP-dependent synthetase/ligase" evidence="1">
    <location>
        <begin position="30"/>
        <end position="438"/>
    </location>
</feature>
<dbReference type="InterPro" id="IPR000873">
    <property type="entry name" value="AMP-dep_synth/lig_dom"/>
</dbReference>